<evidence type="ECO:0000259" key="3">
    <source>
        <dbReference type="Pfam" id="PF01408"/>
    </source>
</evidence>
<dbReference type="PANTHER" id="PTHR22604">
    <property type="entry name" value="OXIDOREDUCTASES"/>
    <property type="match status" value="1"/>
</dbReference>
<dbReference type="InterPro" id="IPR000683">
    <property type="entry name" value="Gfo/Idh/MocA-like_OxRdtase_N"/>
</dbReference>
<dbReference type="Gene3D" id="3.30.360.10">
    <property type="entry name" value="Dihydrodipicolinate Reductase, domain 2"/>
    <property type="match status" value="1"/>
</dbReference>
<evidence type="ECO:0000313" key="6">
    <source>
        <dbReference type="Proteomes" id="UP000253345"/>
    </source>
</evidence>
<comment type="caution">
    <text evidence="5">The sequence shown here is derived from an EMBL/GenBank/DDBJ whole genome shotgun (WGS) entry which is preliminary data.</text>
</comment>
<dbReference type="SUPFAM" id="SSF51735">
    <property type="entry name" value="NAD(P)-binding Rossmann-fold domains"/>
    <property type="match status" value="1"/>
</dbReference>
<organism evidence="5 6">
    <name type="scientific">Paracoccus lutimaris</name>
    <dbReference type="NCBI Taxonomy" id="1490030"/>
    <lineage>
        <taxon>Bacteria</taxon>
        <taxon>Pseudomonadati</taxon>
        <taxon>Pseudomonadota</taxon>
        <taxon>Alphaproteobacteria</taxon>
        <taxon>Rhodobacterales</taxon>
        <taxon>Paracoccaceae</taxon>
        <taxon>Paracoccus</taxon>
    </lineage>
</organism>
<dbReference type="GO" id="GO:0000166">
    <property type="term" value="F:nucleotide binding"/>
    <property type="evidence" value="ECO:0007669"/>
    <property type="project" value="InterPro"/>
</dbReference>
<dbReference type="SUPFAM" id="SSF55347">
    <property type="entry name" value="Glyceraldehyde-3-phosphate dehydrogenase-like, C-terminal domain"/>
    <property type="match status" value="1"/>
</dbReference>
<dbReference type="Gene3D" id="3.40.50.720">
    <property type="entry name" value="NAD(P)-binding Rossmann-like Domain"/>
    <property type="match status" value="1"/>
</dbReference>
<dbReference type="PANTHER" id="PTHR22604:SF105">
    <property type="entry name" value="TRANS-1,2-DIHYDROBENZENE-1,2-DIOL DEHYDROGENASE"/>
    <property type="match status" value="1"/>
</dbReference>
<name>A0A368Z5M0_9RHOB</name>
<dbReference type="Proteomes" id="UP000253345">
    <property type="component" value="Unassembled WGS sequence"/>
</dbReference>
<comment type="similarity">
    <text evidence="1">Belongs to the Gfo/Idh/MocA family.</text>
</comment>
<dbReference type="EMBL" id="QPJL01000004">
    <property type="protein sequence ID" value="RCW86776.1"/>
    <property type="molecule type" value="Genomic_DNA"/>
</dbReference>
<dbReference type="InterPro" id="IPR036291">
    <property type="entry name" value="NAD(P)-bd_dom_sf"/>
</dbReference>
<proteinExistence type="inferred from homology"/>
<protein>
    <submittedName>
        <fullName evidence="5">Putative dehydrogenase</fullName>
    </submittedName>
</protein>
<evidence type="ECO:0000259" key="4">
    <source>
        <dbReference type="Pfam" id="PF22725"/>
    </source>
</evidence>
<feature type="domain" description="GFO/IDH/MocA-like oxidoreductase" evidence="4">
    <location>
        <begin position="135"/>
        <end position="249"/>
    </location>
</feature>
<sequence length="338" mass="36979">MTVPSPPVRWGILGAARIADGAILPGISKSPACTALAIGARDLDRAQAMATRHGIPRAYGSYEEVLADPEVEAVYIALPNHLHVEWARKAADAGKHVLIEKPAAMRGAELAALEGLDPRLRIYEAFMVRQQPRWIRLREILRSGEYGRPMTFCSLLSFMMTNEADFRQRPEWGGGAHYDLGCYTAMTARYVFDAEPRRVFAAMDRNANGIDMFTSVIMDFGDGRHATFMVSLAQASSQSIQIVCEKAFITLPQAYVPSRAEPNLILIDTSADHANSNLTPIAFPTLDQYEAEVTNFSKAIRGEHVAFFDLSDARANAAVTDAIFASAASGRWADVKGA</sequence>
<reference evidence="5 6" key="1">
    <citation type="submission" date="2018-07" db="EMBL/GenBank/DDBJ databases">
        <title>Genomic Encyclopedia of Type Strains, Phase III (KMG-III): the genomes of soil and plant-associated and newly described type strains.</title>
        <authorList>
            <person name="Whitman W."/>
        </authorList>
    </citation>
    <scope>NUCLEOTIDE SEQUENCE [LARGE SCALE GENOMIC DNA]</scope>
    <source>
        <strain evidence="5 6">CECT 8525</strain>
    </source>
</reference>
<evidence type="ECO:0000313" key="5">
    <source>
        <dbReference type="EMBL" id="RCW86776.1"/>
    </source>
</evidence>
<dbReference type="InterPro" id="IPR055170">
    <property type="entry name" value="GFO_IDH_MocA-like_dom"/>
</dbReference>
<evidence type="ECO:0000256" key="2">
    <source>
        <dbReference type="ARBA" id="ARBA00023002"/>
    </source>
</evidence>
<dbReference type="Pfam" id="PF01408">
    <property type="entry name" value="GFO_IDH_MocA"/>
    <property type="match status" value="1"/>
</dbReference>
<dbReference type="RefSeq" id="WP_181870263.1">
    <property type="nucleotide sequence ID" value="NZ_QPJL01000004.1"/>
</dbReference>
<dbReference type="Pfam" id="PF22725">
    <property type="entry name" value="GFO_IDH_MocA_C3"/>
    <property type="match status" value="1"/>
</dbReference>
<feature type="domain" description="Gfo/Idh/MocA-like oxidoreductase N-terminal" evidence="3">
    <location>
        <begin position="8"/>
        <end position="111"/>
    </location>
</feature>
<dbReference type="GO" id="GO:0016491">
    <property type="term" value="F:oxidoreductase activity"/>
    <property type="evidence" value="ECO:0007669"/>
    <property type="project" value="UniProtKB-KW"/>
</dbReference>
<keyword evidence="2" id="KW-0560">Oxidoreductase</keyword>
<gene>
    <name evidence="5" type="ORF">DFP89_104163</name>
</gene>
<dbReference type="AlphaFoldDB" id="A0A368Z5M0"/>
<keyword evidence="6" id="KW-1185">Reference proteome</keyword>
<evidence type="ECO:0000256" key="1">
    <source>
        <dbReference type="ARBA" id="ARBA00010928"/>
    </source>
</evidence>
<accession>A0A368Z5M0</accession>
<dbReference type="InterPro" id="IPR050984">
    <property type="entry name" value="Gfo/Idh/MocA_domain"/>
</dbReference>